<keyword evidence="3" id="KW-1185">Reference proteome</keyword>
<dbReference type="Proteomes" id="UP001292094">
    <property type="component" value="Unassembled WGS sequence"/>
</dbReference>
<evidence type="ECO:0000259" key="1">
    <source>
        <dbReference type="Pfam" id="PF17919"/>
    </source>
</evidence>
<dbReference type="EMBL" id="JAWZYT010000672">
    <property type="protein sequence ID" value="KAK4320392.1"/>
    <property type="molecule type" value="Genomic_DNA"/>
</dbReference>
<dbReference type="PANTHER" id="PTHR33064">
    <property type="entry name" value="POL PROTEIN"/>
    <property type="match status" value="1"/>
</dbReference>
<name>A0AAE1Q7Z1_9EUCA</name>
<reference evidence="2" key="1">
    <citation type="submission" date="2023-11" db="EMBL/GenBank/DDBJ databases">
        <title>Genome assemblies of two species of porcelain crab, Petrolisthes cinctipes and Petrolisthes manimaculis (Anomura: Porcellanidae).</title>
        <authorList>
            <person name="Angst P."/>
        </authorList>
    </citation>
    <scope>NUCLEOTIDE SEQUENCE</scope>
    <source>
        <strain evidence="2">PB745_02</strain>
        <tissue evidence="2">Gill</tissue>
    </source>
</reference>
<dbReference type="InterPro" id="IPR043502">
    <property type="entry name" value="DNA/RNA_pol_sf"/>
</dbReference>
<proteinExistence type="predicted"/>
<dbReference type="InterPro" id="IPR051320">
    <property type="entry name" value="Viral_Replic_Matur_Polypro"/>
</dbReference>
<accession>A0AAE1Q7Z1</accession>
<gene>
    <name evidence="2" type="ORF">Pmani_008743</name>
</gene>
<dbReference type="Gene3D" id="3.30.70.270">
    <property type="match status" value="1"/>
</dbReference>
<comment type="caution">
    <text evidence="2">The sequence shown here is derived from an EMBL/GenBank/DDBJ whole genome shotgun (WGS) entry which is preliminary data.</text>
</comment>
<organism evidence="2 3">
    <name type="scientific">Petrolisthes manimaculis</name>
    <dbReference type="NCBI Taxonomy" id="1843537"/>
    <lineage>
        <taxon>Eukaryota</taxon>
        <taxon>Metazoa</taxon>
        <taxon>Ecdysozoa</taxon>
        <taxon>Arthropoda</taxon>
        <taxon>Crustacea</taxon>
        <taxon>Multicrustacea</taxon>
        <taxon>Malacostraca</taxon>
        <taxon>Eumalacostraca</taxon>
        <taxon>Eucarida</taxon>
        <taxon>Decapoda</taxon>
        <taxon>Pleocyemata</taxon>
        <taxon>Anomura</taxon>
        <taxon>Galatheoidea</taxon>
        <taxon>Porcellanidae</taxon>
        <taxon>Petrolisthes</taxon>
    </lineage>
</organism>
<dbReference type="AlphaFoldDB" id="A0AAE1Q7Z1"/>
<dbReference type="InterPro" id="IPR043128">
    <property type="entry name" value="Rev_trsase/Diguanyl_cyclase"/>
</dbReference>
<evidence type="ECO:0000313" key="2">
    <source>
        <dbReference type="EMBL" id="KAK4320392.1"/>
    </source>
</evidence>
<feature type="domain" description="Reverse transcriptase/retrotransposon-derived protein RNase H-like" evidence="1">
    <location>
        <begin position="17"/>
        <end position="71"/>
    </location>
</feature>
<dbReference type="InterPro" id="IPR041577">
    <property type="entry name" value="RT_RNaseH_2"/>
</dbReference>
<dbReference type="GO" id="GO:0071897">
    <property type="term" value="P:DNA biosynthetic process"/>
    <property type="evidence" value="ECO:0007669"/>
    <property type="project" value="UniProtKB-ARBA"/>
</dbReference>
<sequence>MTPLYAALSNKPKELTWGSPQADAFQQTKEALATATLLAFPDPGKPLLLTTDASKIAIGAVLEQVIQGQPCRLATDPFVTSGLTTHSERCHILPLLLSLP</sequence>
<dbReference type="PANTHER" id="PTHR33064:SF37">
    <property type="entry name" value="RIBONUCLEASE H"/>
    <property type="match status" value="1"/>
</dbReference>
<dbReference type="SUPFAM" id="SSF56672">
    <property type="entry name" value="DNA/RNA polymerases"/>
    <property type="match status" value="1"/>
</dbReference>
<dbReference type="Pfam" id="PF17919">
    <property type="entry name" value="RT_RNaseH_2"/>
    <property type="match status" value="1"/>
</dbReference>
<protein>
    <recommendedName>
        <fullName evidence="1">Reverse transcriptase/retrotransposon-derived protein RNase H-like domain-containing protein</fullName>
    </recommendedName>
</protein>
<evidence type="ECO:0000313" key="3">
    <source>
        <dbReference type="Proteomes" id="UP001292094"/>
    </source>
</evidence>